<organism evidence="1 2">
    <name type="scientific">Sphingomonas psychrotolerans</name>
    <dbReference type="NCBI Taxonomy" id="1327635"/>
    <lineage>
        <taxon>Bacteria</taxon>
        <taxon>Pseudomonadati</taxon>
        <taxon>Pseudomonadota</taxon>
        <taxon>Alphaproteobacteria</taxon>
        <taxon>Sphingomonadales</taxon>
        <taxon>Sphingomonadaceae</taxon>
        <taxon>Sphingomonas</taxon>
    </lineage>
</organism>
<evidence type="ECO:0000313" key="2">
    <source>
        <dbReference type="Proteomes" id="UP000229081"/>
    </source>
</evidence>
<accession>A0A2K8MQG7</accession>
<dbReference type="GO" id="GO:0015774">
    <property type="term" value="P:polysaccharide transport"/>
    <property type="evidence" value="ECO:0007669"/>
    <property type="project" value="InterPro"/>
</dbReference>
<dbReference type="AlphaFoldDB" id="A0A2K8MQG7"/>
<dbReference type="Pfam" id="PF05159">
    <property type="entry name" value="Capsule_synth"/>
    <property type="match status" value="1"/>
</dbReference>
<dbReference type="KEGG" id="sphc:CVN68_21695"/>
<dbReference type="GO" id="GO:0000271">
    <property type="term" value="P:polysaccharide biosynthetic process"/>
    <property type="evidence" value="ECO:0007669"/>
    <property type="project" value="InterPro"/>
</dbReference>
<reference evidence="1 2" key="1">
    <citation type="submission" date="2017-11" db="EMBL/GenBank/DDBJ databases">
        <title>Complete genome sequence of Sphingomonas sp. Strain Cra20, a psychrotolerant potential plant growth promoting rhizobacteria.</title>
        <authorList>
            <person name="Luo Y."/>
        </authorList>
    </citation>
    <scope>NUCLEOTIDE SEQUENCE [LARGE SCALE GENOMIC DNA]</scope>
    <source>
        <strain evidence="1 2">Cra20</strain>
    </source>
</reference>
<keyword evidence="2" id="KW-1185">Reference proteome</keyword>
<dbReference type="EMBL" id="CP024923">
    <property type="protein sequence ID" value="ATY34249.1"/>
    <property type="molecule type" value="Genomic_DNA"/>
</dbReference>
<dbReference type="OrthoDB" id="9794206at2"/>
<gene>
    <name evidence="1" type="ORF">CVN68_21695</name>
</gene>
<dbReference type="RefSeq" id="WP_100284038.1">
    <property type="nucleotide sequence ID" value="NZ_CP024923.1"/>
</dbReference>
<proteinExistence type="predicted"/>
<dbReference type="CDD" id="cd16441">
    <property type="entry name" value="beta_Kdo_transferase_KpsS"/>
    <property type="match status" value="1"/>
</dbReference>
<evidence type="ECO:0000313" key="1">
    <source>
        <dbReference type="EMBL" id="ATY34249.1"/>
    </source>
</evidence>
<sequence>MTRTFLFLQGPPGPFFRQLGEALRCAGSNVLRVNFNGGDRFDWRGTAFDFRGRADTWPAALAGLVERHAVTDIVLFGDCRPLHRAAVSVGCTCNVVVHVFEEGYVRPDWVTLEQNGVNGHSSLPQDAEYYCRMAEGLAPIPNLPAVPASFAQRAGEAIAYYGASALMSPAFRYFRSHRPSSLTAETAGWLRRLGRHPFVAWRSKAVLRALDSPYFVVPLQLDSDHQLRVHSAFGNMEKAIREILSSFAAHAPEGPVLLFKGHPLDNGLRNWRKLIEDAATTLGMVDRVRYLECADIAKLVAHAQGVVTVNSTTGTLALAAGVPVKVLGRAVYDVPGIAHRGPLDGFWQAPGCPQIELFHAFRRVLAHRCLLRGGFSSLEGRTLLIEPAVTRMLAARNATRHPGSARTLEAIA</sequence>
<name>A0A2K8MQG7_9SPHN</name>
<protein>
    <submittedName>
        <fullName evidence="1">Capsular biosynthesis protein</fullName>
    </submittedName>
</protein>
<dbReference type="Proteomes" id="UP000229081">
    <property type="component" value="Chromosome"/>
</dbReference>
<dbReference type="InterPro" id="IPR007833">
    <property type="entry name" value="Capsule_polysaccharide_synth"/>
</dbReference>